<dbReference type="SUPFAM" id="SSF52777">
    <property type="entry name" value="CoA-dependent acyltransferases"/>
    <property type="match status" value="1"/>
</dbReference>
<dbReference type="FunFam" id="2.40.50.100:FF:000013">
    <property type="entry name" value="Dihydrolipoamide acetyltransferase component of pyruvate dehydrogenase complex"/>
    <property type="match status" value="1"/>
</dbReference>
<comment type="cofactor">
    <cofactor evidence="1 10">
        <name>(R)-lipoate</name>
        <dbReference type="ChEBI" id="CHEBI:83088"/>
    </cofactor>
</comment>
<dbReference type="Gene3D" id="3.30.559.10">
    <property type="entry name" value="Chloramphenicol acetyltransferase-like domain"/>
    <property type="match status" value="1"/>
</dbReference>
<dbReference type="OrthoDB" id="202158at2759"/>
<evidence type="ECO:0000256" key="1">
    <source>
        <dbReference type="ARBA" id="ARBA00001938"/>
    </source>
</evidence>
<dbReference type="EC" id="2.3.1.-" evidence="10"/>
<dbReference type="InterPro" id="IPR011053">
    <property type="entry name" value="Single_hybrid_motif"/>
</dbReference>
<gene>
    <name evidence="13" type="primary">RvY_02197-1</name>
    <name evidence="13" type="synonym">RvY_02197.1</name>
    <name evidence="13" type="ORF">RvY_02197</name>
</gene>
<reference evidence="13 14" key="1">
    <citation type="journal article" date="2016" name="Nat. Commun.">
        <title>Extremotolerant tardigrade genome and improved radiotolerance of human cultured cells by tardigrade-unique protein.</title>
        <authorList>
            <person name="Hashimoto T."/>
            <person name="Horikawa D.D."/>
            <person name="Saito Y."/>
            <person name="Kuwahara H."/>
            <person name="Kozuka-Hata H."/>
            <person name="Shin-I T."/>
            <person name="Minakuchi Y."/>
            <person name="Ohishi K."/>
            <person name="Motoyama A."/>
            <person name="Aizu T."/>
            <person name="Enomoto A."/>
            <person name="Kondo K."/>
            <person name="Tanaka S."/>
            <person name="Hara Y."/>
            <person name="Koshikawa S."/>
            <person name="Sagara H."/>
            <person name="Miura T."/>
            <person name="Yokobori S."/>
            <person name="Miyagawa K."/>
            <person name="Suzuki Y."/>
            <person name="Kubo T."/>
            <person name="Oyama M."/>
            <person name="Kohara Y."/>
            <person name="Fujiyama A."/>
            <person name="Arakawa K."/>
            <person name="Katayama T."/>
            <person name="Toyoda A."/>
            <person name="Kunieda T."/>
        </authorList>
    </citation>
    <scope>NUCLEOTIDE SEQUENCE [LARGE SCALE GENOMIC DNA]</scope>
    <source>
        <strain evidence="13 14">YOKOZUNA-1</strain>
    </source>
</reference>
<dbReference type="InterPro" id="IPR036625">
    <property type="entry name" value="E3-bd_dom_sf"/>
</dbReference>
<sequence length="523" mass="57816">MITRRSILIRAVSRFQTEPPNLYARNHAQFYRNSSYLASLISGRTIRNCEDVLRTSAAYVQHGGFMRAHQPVRRQQTATASSSDANDIIQFKLSDIGEGIAEVVIKEWFVKTGTKVNQFDAICEVQSDKASVTITSRYDGVIHKIHYGVDDVAKVGSPLVDIKLKEGSMTNPMAKLHQEVIPDDMSSLQDARSIEKEHVKSLATPAVRRIASEHNVKLSDVKGTGRDGRILKEDIQRFVDSSQEAKKKITEKISAPSVESVSRKPDKEDKPIIPKASVFRPTESGKVPEDVVEPIKGIKKAMVKTMSAALQIPHFGYCDEVDLTQLVQLRSQLKELAKSRGINFSYMPLFIKAASLALTQYPVLNAHVDENCENLIYKGAHNIGVAIDTGNGLLVPNIKNVQTKSCLDIASDLTGLQERAAKNQLSPEDMKNVTFSLSNIGSIGGTYAKPVILPPTVAIGALGKIQVLPRYADKHSDVIKKCHIMQVSWSADHRVIDGASMARFSNLWKSYLENPSLMLLDMK</sequence>
<evidence type="ECO:0000256" key="2">
    <source>
        <dbReference type="ARBA" id="ARBA00004305"/>
    </source>
</evidence>
<evidence type="ECO:0000313" key="13">
    <source>
        <dbReference type="EMBL" id="GAU89677.1"/>
    </source>
</evidence>
<dbReference type="InterPro" id="IPR003016">
    <property type="entry name" value="2-oxoA_DH_lipoyl-BS"/>
</dbReference>
<keyword evidence="14" id="KW-1185">Reference proteome</keyword>
<comment type="subcellular location">
    <subcellularLocation>
        <location evidence="2">Mitochondrion matrix</location>
    </subcellularLocation>
</comment>
<dbReference type="InterPro" id="IPR050743">
    <property type="entry name" value="2-oxoacid_DH_E2_comp"/>
</dbReference>
<evidence type="ECO:0000259" key="12">
    <source>
        <dbReference type="PROSITE" id="PS51826"/>
    </source>
</evidence>
<organism evidence="13 14">
    <name type="scientific">Ramazzottius varieornatus</name>
    <name type="common">Water bear</name>
    <name type="synonym">Tardigrade</name>
    <dbReference type="NCBI Taxonomy" id="947166"/>
    <lineage>
        <taxon>Eukaryota</taxon>
        <taxon>Metazoa</taxon>
        <taxon>Ecdysozoa</taxon>
        <taxon>Tardigrada</taxon>
        <taxon>Eutardigrada</taxon>
        <taxon>Parachela</taxon>
        <taxon>Hypsibioidea</taxon>
        <taxon>Ramazzottiidae</taxon>
        <taxon>Ramazzottius</taxon>
    </lineage>
</organism>
<comment type="similarity">
    <text evidence="3 10">Belongs to the 2-oxoacid dehydrogenase family.</text>
</comment>
<evidence type="ECO:0000313" key="14">
    <source>
        <dbReference type="Proteomes" id="UP000186922"/>
    </source>
</evidence>
<dbReference type="GO" id="GO:0005759">
    <property type="term" value="C:mitochondrial matrix"/>
    <property type="evidence" value="ECO:0007669"/>
    <property type="project" value="UniProtKB-SubCell"/>
</dbReference>
<dbReference type="GO" id="GO:0031405">
    <property type="term" value="F:lipoic acid binding"/>
    <property type="evidence" value="ECO:0007669"/>
    <property type="project" value="TreeGrafter"/>
</dbReference>
<evidence type="ECO:0000256" key="3">
    <source>
        <dbReference type="ARBA" id="ARBA00007317"/>
    </source>
</evidence>
<dbReference type="PANTHER" id="PTHR43178">
    <property type="entry name" value="DIHYDROLIPOAMIDE ACETYLTRANSFERASE COMPONENT OF PYRUVATE DEHYDROGENASE COMPLEX"/>
    <property type="match status" value="1"/>
</dbReference>
<feature type="domain" description="Peripheral subunit-binding (PSBD)" evidence="12">
    <location>
        <begin position="202"/>
        <end position="239"/>
    </location>
</feature>
<dbReference type="GO" id="GO:0005829">
    <property type="term" value="C:cytosol"/>
    <property type="evidence" value="ECO:0007669"/>
    <property type="project" value="UniProtKB-ARBA"/>
</dbReference>
<dbReference type="Gene3D" id="2.40.50.100">
    <property type="match status" value="1"/>
</dbReference>
<evidence type="ECO:0000259" key="11">
    <source>
        <dbReference type="PROSITE" id="PS50968"/>
    </source>
</evidence>
<feature type="domain" description="Lipoyl-binding" evidence="11">
    <location>
        <begin position="88"/>
        <end position="163"/>
    </location>
</feature>
<comment type="caution">
    <text evidence="13">The sequence shown here is derived from an EMBL/GenBank/DDBJ whole genome shotgun (WGS) entry which is preliminary data.</text>
</comment>
<dbReference type="SUPFAM" id="SSF51230">
    <property type="entry name" value="Single hybrid motif"/>
    <property type="match status" value="1"/>
</dbReference>
<comment type="catalytic activity">
    <reaction evidence="9">
        <text>N(6)-[(R)-dihydrolipoyl]-L-lysyl-[protein] + 2-methylpropanoyl-CoA = N(6)-[(R)-S(8)-2-methylpropanoyldihydrolipoyl]-L-lysyl-[protein] + CoA</text>
        <dbReference type="Rhea" id="RHEA:18865"/>
        <dbReference type="Rhea" id="RHEA-COMP:10475"/>
        <dbReference type="Rhea" id="RHEA-COMP:10497"/>
        <dbReference type="ChEBI" id="CHEBI:57287"/>
        <dbReference type="ChEBI" id="CHEBI:57338"/>
        <dbReference type="ChEBI" id="CHEBI:83100"/>
        <dbReference type="ChEBI" id="CHEBI:83142"/>
        <dbReference type="EC" id="2.3.1.168"/>
    </reaction>
    <physiologicalReaction direction="left-to-right" evidence="9">
        <dbReference type="Rhea" id="RHEA:18866"/>
    </physiologicalReaction>
</comment>
<keyword evidence="8 10" id="KW-0012">Acyltransferase</keyword>
<dbReference type="CDD" id="cd06849">
    <property type="entry name" value="lipoyl_domain"/>
    <property type="match status" value="1"/>
</dbReference>
<evidence type="ECO:0000256" key="8">
    <source>
        <dbReference type="ARBA" id="ARBA00023315"/>
    </source>
</evidence>
<evidence type="ECO:0000256" key="5">
    <source>
        <dbReference type="ARBA" id="ARBA00022823"/>
    </source>
</evidence>
<dbReference type="Pfam" id="PF02817">
    <property type="entry name" value="E3_binding"/>
    <property type="match status" value="1"/>
</dbReference>
<dbReference type="InterPro" id="IPR004167">
    <property type="entry name" value="PSBD"/>
</dbReference>
<dbReference type="EMBL" id="BDGG01000001">
    <property type="protein sequence ID" value="GAU89677.1"/>
    <property type="molecule type" value="Genomic_DNA"/>
</dbReference>
<dbReference type="GO" id="GO:0043754">
    <property type="term" value="F:dihydrolipoamide branched chain acyltransferase activity"/>
    <property type="evidence" value="ECO:0007669"/>
    <property type="project" value="UniProtKB-EC"/>
</dbReference>
<evidence type="ECO:0000256" key="7">
    <source>
        <dbReference type="ARBA" id="ARBA00023128"/>
    </source>
</evidence>
<dbReference type="FunFam" id="4.10.320.10:FF:000002">
    <property type="entry name" value="Dihydrolipoamide acetyltransferase component of pyruvate dehydrogenase complex"/>
    <property type="match status" value="1"/>
</dbReference>
<dbReference type="InterPro" id="IPR023213">
    <property type="entry name" value="CAT-like_dom_sf"/>
</dbReference>
<dbReference type="STRING" id="947166.A0A1D1UQW7"/>
<dbReference type="Gene3D" id="4.10.320.10">
    <property type="entry name" value="E3-binding domain"/>
    <property type="match status" value="1"/>
</dbReference>
<keyword evidence="7" id="KW-0496">Mitochondrion</keyword>
<dbReference type="Pfam" id="PF00364">
    <property type="entry name" value="Biotin_lipoyl"/>
    <property type="match status" value="1"/>
</dbReference>
<evidence type="ECO:0000256" key="10">
    <source>
        <dbReference type="RuleBase" id="RU003423"/>
    </source>
</evidence>
<evidence type="ECO:0000256" key="6">
    <source>
        <dbReference type="ARBA" id="ARBA00022946"/>
    </source>
</evidence>
<keyword evidence="4 10" id="KW-0808">Transferase</keyword>
<protein>
    <recommendedName>
        <fullName evidence="10">Dihydrolipoamide acetyltransferase component of pyruvate dehydrogenase complex</fullName>
        <ecNumber evidence="10">2.3.1.-</ecNumber>
    </recommendedName>
</protein>
<dbReference type="PROSITE" id="PS51826">
    <property type="entry name" value="PSBD"/>
    <property type="match status" value="1"/>
</dbReference>
<dbReference type="Proteomes" id="UP000186922">
    <property type="component" value="Unassembled WGS sequence"/>
</dbReference>
<dbReference type="AlphaFoldDB" id="A0A1D1UQW7"/>
<dbReference type="PANTHER" id="PTHR43178:SF5">
    <property type="entry name" value="LIPOAMIDE ACYLTRANSFERASE COMPONENT OF BRANCHED-CHAIN ALPHA-KETO ACID DEHYDROGENASE COMPLEX, MITOCHONDRIAL"/>
    <property type="match status" value="1"/>
</dbReference>
<dbReference type="Pfam" id="PF00198">
    <property type="entry name" value="2-oxoacid_dh"/>
    <property type="match status" value="1"/>
</dbReference>
<dbReference type="InterPro" id="IPR001078">
    <property type="entry name" value="2-oxoacid_DH_actylTfrase"/>
</dbReference>
<proteinExistence type="inferred from homology"/>
<dbReference type="SUPFAM" id="SSF47005">
    <property type="entry name" value="Peripheral subunit-binding domain of 2-oxo acid dehydrogenase complex"/>
    <property type="match status" value="1"/>
</dbReference>
<dbReference type="FunFam" id="3.30.559.10:FF:000027">
    <property type="entry name" value="Dihydrolipoamide acetyltransferase component of pyruvate dehydrogenase complex"/>
    <property type="match status" value="1"/>
</dbReference>
<dbReference type="PROSITE" id="PS00189">
    <property type="entry name" value="LIPOYL"/>
    <property type="match status" value="1"/>
</dbReference>
<dbReference type="PROSITE" id="PS50968">
    <property type="entry name" value="BIOTINYL_LIPOYL"/>
    <property type="match status" value="1"/>
</dbReference>
<evidence type="ECO:0000256" key="4">
    <source>
        <dbReference type="ARBA" id="ARBA00022679"/>
    </source>
</evidence>
<keyword evidence="5 10" id="KW-0450">Lipoyl</keyword>
<dbReference type="InterPro" id="IPR000089">
    <property type="entry name" value="Biotin_lipoyl"/>
</dbReference>
<name>A0A1D1UQW7_RAMVA</name>
<evidence type="ECO:0000256" key="9">
    <source>
        <dbReference type="ARBA" id="ARBA00051775"/>
    </source>
</evidence>
<dbReference type="GO" id="GO:0016407">
    <property type="term" value="F:acetyltransferase activity"/>
    <property type="evidence" value="ECO:0007669"/>
    <property type="project" value="TreeGrafter"/>
</dbReference>
<accession>A0A1D1UQW7</accession>
<keyword evidence="6" id="KW-0809">Transit peptide</keyword>